<feature type="transmembrane region" description="Helical" evidence="1">
    <location>
        <begin position="145"/>
        <end position="163"/>
    </location>
</feature>
<evidence type="ECO:0000313" key="2">
    <source>
        <dbReference type="EMBL" id="PWJ19429.1"/>
    </source>
</evidence>
<feature type="transmembrane region" description="Helical" evidence="1">
    <location>
        <begin position="35"/>
        <end position="55"/>
    </location>
</feature>
<reference evidence="2 3" key="1">
    <citation type="submission" date="2018-05" db="EMBL/GenBank/DDBJ databases">
        <title>The Hungate 1000. A catalogue of reference genomes from the rumen microbiome.</title>
        <authorList>
            <person name="Kelly W."/>
        </authorList>
    </citation>
    <scope>NUCLEOTIDE SEQUENCE [LARGE SCALE GENOMIC DNA]</scope>
    <source>
        <strain evidence="2 3">NLAE-zl-C242</strain>
    </source>
</reference>
<dbReference type="EMBL" id="QGDL01000023">
    <property type="protein sequence ID" value="PWJ19429.1"/>
    <property type="molecule type" value="Genomic_DNA"/>
</dbReference>
<dbReference type="PANTHER" id="PTHR30354:SF25">
    <property type="entry name" value="INNER MEMBRANE PERMEASE YGBN"/>
    <property type="match status" value="1"/>
</dbReference>
<name>A0A2Y9BMK6_9FIRM</name>
<dbReference type="AlphaFoldDB" id="A0A2Y9BMK6"/>
<dbReference type="Proteomes" id="UP000245845">
    <property type="component" value="Unassembled WGS sequence"/>
</dbReference>
<dbReference type="PANTHER" id="PTHR30354">
    <property type="entry name" value="GNT FAMILY GLUCONATE TRANSPORTER"/>
    <property type="match status" value="1"/>
</dbReference>
<dbReference type="PIRSF" id="PIRSF002746">
    <property type="entry name" value="Gluconate_transporter"/>
    <property type="match status" value="1"/>
</dbReference>
<feature type="transmembrane region" description="Helical" evidence="1">
    <location>
        <begin position="313"/>
        <end position="331"/>
    </location>
</feature>
<dbReference type="GO" id="GO:0005886">
    <property type="term" value="C:plasma membrane"/>
    <property type="evidence" value="ECO:0007669"/>
    <property type="project" value="TreeGrafter"/>
</dbReference>
<feature type="transmembrane region" description="Helical" evidence="1">
    <location>
        <begin position="351"/>
        <end position="380"/>
    </location>
</feature>
<comment type="caution">
    <text evidence="2">The sequence shown here is derived from an EMBL/GenBank/DDBJ whole genome shotgun (WGS) entry which is preliminary data.</text>
</comment>
<dbReference type="OrthoDB" id="9787129at2"/>
<dbReference type="RefSeq" id="WP_109733866.1">
    <property type="nucleotide sequence ID" value="NZ_BAAACK010000005.1"/>
</dbReference>
<feature type="transmembrane region" description="Helical" evidence="1">
    <location>
        <begin position="183"/>
        <end position="202"/>
    </location>
</feature>
<dbReference type="NCBIfam" id="TIGR00791">
    <property type="entry name" value="gntP"/>
    <property type="match status" value="1"/>
</dbReference>
<keyword evidence="1" id="KW-1133">Transmembrane helix</keyword>
<evidence type="ECO:0000313" key="3">
    <source>
        <dbReference type="Proteomes" id="UP000245845"/>
    </source>
</evidence>
<keyword evidence="3" id="KW-1185">Reference proteome</keyword>
<keyword evidence="1" id="KW-0812">Transmembrane</keyword>
<accession>A0A2Y9BMK6</accession>
<gene>
    <name evidence="2" type="ORF">A8806_12318</name>
</gene>
<feature type="transmembrane region" description="Helical" evidence="1">
    <location>
        <begin position="392"/>
        <end position="411"/>
    </location>
</feature>
<feature type="transmembrane region" description="Helical" evidence="1">
    <location>
        <begin position="108"/>
        <end position="133"/>
    </location>
</feature>
<proteinExistence type="predicted"/>
<feature type="transmembrane region" description="Helical" evidence="1">
    <location>
        <begin position="273"/>
        <end position="292"/>
    </location>
</feature>
<evidence type="ECO:0000256" key="1">
    <source>
        <dbReference type="SAM" id="Phobius"/>
    </source>
</evidence>
<protein>
    <submittedName>
        <fullName evidence="2">GntP family gluconate:H+ symporter/Gnt-I system low-affinity gluconate transporter</fullName>
    </submittedName>
</protein>
<dbReference type="Pfam" id="PF02447">
    <property type="entry name" value="GntP_permease"/>
    <property type="match status" value="1"/>
</dbReference>
<feature type="transmembrane region" description="Helical" evidence="1">
    <location>
        <begin position="431"/>
        <end position="456"/>
    </location>
</feature>
<dbReference type="InterPro" id="IPR003474">
    <property type="entry name" value="Glcn_transporter"/>
</dbReference>
<keyword evidence="1" id="KW-0472">Membrane</keyword>
<feature type="transmembrane region" description="Helical" evidence="1">
    <location>
        <begin position="12"/>
        <end position="29"/>
    </location>
</feature>
<feature type="transmembrane region" description="Helical" evidence="1">
    <location>
        <begin position="238"/>
        <end position="261"/>
    </location>
</feature>
<sequence>MIEFTASSERLIIGALIGFAVLLFLIIKVKIQPFIAIMTSALIIGLAVGMPFTMITDTLAEGVGTTLQTIAILIGLGSMFGAILQVSGGVEVIADTLLNKFGEEKASWALGVTGLIVGMPVFFESGLLILIPVAFGIARKTQKSVFHYSIPLLAGLAIGHAFVPPTPGPVLVAEMLNVELSYVIILGIIVGIPAMIIAGPVFGKFAGRKFDCAVPSSYLENEREAQEKKQENVKPPSFILIVCIILLPLFLIILNTLSSIIPLLAPAQPVLEFLGTPVIALLLSTICGMYFLGIRGGFSIKDITSVMTNSLHSCGNIILLISGGGMLRFILQNSGIGEVFGNFVGGLPLPLVIVAFLVAAVVRISVGSATVSMTMAAGIMASMPAIAELSQIQLATITIAVAAGATAFSHVNDSGFWLSKSLFEVDEKTNLKTWTVMETLVGAVGIIGATIVWFVVA</sequence>
<organism evidence="2 3">
    <name type="scientific">Faecalicatena orotica</name>
    <dbReference type="NCBI Taxonomy" id="1544"/>
    <lineage>
        <taxon>Bacteria</taxon>
        <taxon>Bacillati</taxon>
        <taxon>Bacillota</taxon>
        <taxon>Clostridia</taxon>
        <taxon>Lachnospirales</taxon>
        <taxon>Lachnospiraceae</taxon>
        <taxon>Faecalicatena</taxon>
    </lineage>
</organism>
<dbReference type="GO" id="GO:0015128">
    <property type="term" value="F:gluconate transmembrane transporter activity"/>
    <property type="evidence" value="ECO:0007669"/>
    <property type="project" value="InterPro"/>
</dbReference>